<feature type="transmembrane region" description="Helical" evidence="1">
    <location>
        <begin position="169"/>
        <end position="191"/>
    </location>
</feature>
<evidence type="ECO:0000313" key="4">
    <source>
        <dbReference type="Proteomes" id="UP000230161"/>
    </source>
</evidence>
<keyword evidence="1" id="KW-0472">Membrane</keyword>
<name>A0A2M9BCC3_9MICO</name>
<comment type="caution">
    <text evidence="3">The sequence shown here is derived from an EMBL/GenBank/DDBJ whole genome shotgun (WGS) entry which is preliminary data.</text>
</comment>
<proteinExistence type="predicted"/>
<feature type="transmembrane region" description="Helical" evidence="1">
    <location>
        <begin position="51"/>
        <end position="73"/>
    </location>
</feature>
<dbReference type="SUPFAM" id="SSF55874">
    <property type="entry name" value="ATPase domain of HSP90 chaperone/DNA topoisomerase II/histidine kinase"/>
    <property type="match status" value="1"/>
</dbReference>
<feature type="transmembrane region" description="Helical" evidence="1">
    <location>
        <begin position="455"/>
        <end position="472"/>
    </location>
</feature>
<feature type="transmembrane region" description="Helical" evidence="1">
    <location>
        <begin position="21"/>
        <end position="45"/>
    </location>
</feature>
<keyword evidence="3" id="KW-0418">Kinase</keyword>
<keyword evidence="1" id="KW-0812">Transmembrane</keyword>
<gene>
    <name evidence="3" type="ORF">CLV54_2944</name>
</gene>
<dbReference type="InterPro" id="IPR003594">
    <property type="entry name" value="HATPase_dom"/>
</dbReference>
<accession>A0A2M9BCC3</accession>
<evidence type="ECO:0000313" key="3">
    <source>
        <dbReference type="EMBL" id="PJJ55597.1"/>
    </source>
</evidence>
<feature type="transmembrane region" description="Helical" evidence="1">
    <location>
        <begin position="534"/>
        <end position="552"/>
    </location>
</feature>
<feature type="transmembrane region" description="Helical" evidence="1">
    <location>
        <begin position="587"/>
        <end position="604"/>
    </location>
</feature>
<dbReference type="Proteomes" id="UP000230161">
    <property type="component" value="Unassembled WGS sequence"/>
</dbReference>
<dbReference type="OrthoDB" id="4881511at2"/>
<organism evidence="3 4">
    <name type="scientific">Compostimonas suwonensis</name>
    <dbReference type="NCBI Taxonomy" id="1048394"/>
    <lineage>
        <taxon>Bacteria</taxon>
        <taxon>Bacillati</taxon>
        <taxon>Actinomycetota</taxon>
        <taxon>Actinomycetes</taxon>
        <taxon>Micrococcales</taxon>
        <taxon>Microbacteriaceae</taxon>
        <taxon>Compostimonas</taxon>
    </lineage>
</organism>
<feature type="transmembrane region" description="Helical" evidence="1">
    <location>
        <begin position="509"/>
        <end position="528"/>
    </location>
</feature>
<dbReference type="Pfam" id="PF13581">
    <property type="entry name" value="HATPase_c_2"/>
    <property type="match status" value="1"/>
</dbReference>
<evidence type="ECO:0000259" key="2">
    <source>
        <dbReference type="Pfam" id="PF13581"/>
    </source>
</evidence>
<feature type="domain" description="Histidine kinase/HSP90-like ATPase" evidence="2">
    <location>
        <begin position="298"/>
        <end position="370"/>
    </location>
</feature>
<feature type="transmembrane region" description="Helical" evidence="1">
    <location>
        <begin position="85"/>
        <end position="103"/>
    </location>
</feature>
<sequence length="777" mass="81459">MVLTEPARPAVTVAGDSEFRVVRVLAASVGVGGVIFGLLALPSFVAQIDRVAPFTSVVTFSVVVGVPLALGLAARWASMGMLRGLAAAASISYLLAIVVWEIVRPGPLAGAETNPWLLSITAIPVACLAIARPGMLIWPYAIVVSFFAVTMRFQALGSTPNALLPSVQGALYILFFATLFGELTVVAQLGARRIDLELQNAWEESSTAAARIARQRERGRFEALIHDGIISTLLMAGRGGARPDPDVVAQAAQTAAQLETLRGATSRDEGAPVRLDELVTRLARLARGSTVPIAFSARVARRLREEVTVPRESASAIVDAAAEAVRNSLRHASPRGASVSRSIAVAYGERGLLVDVRDNGAGFDPPAVPAARLGIARSILGRMEAVPDGEATVTSRVGYGTLVTLRLGPGAEGDPGEGGGPGTAAGGAAERRAGAAAASDSYADLLQLSSVPARIMVALFVAVHAVLAFGSLAAGMSLWAVLLSFLAIAAAGVWATWPGPDPLPLSWSWAIVGVVFATTVLQTLQLQPGGWPEYATWHLGANTILLLTLELRGRIRLAWIGYSIMAATTIVWAVAVGLGGLVGLDLVIRHAGTLLVGTFFAIWIKRATATLRTVNAERMSRAGHEAATVASLQEREEQLRRLDRLALPLISTIARGQTLSAADRHRCLLLEATLRDGVRGRGLYVTELTDAAFAARERGVDVVLLDDGGGEGYDPLLVSAIVDTVVGELALLEGPGARLTARILPPGRSTFASVIVEARETRMIDVTQGGGILHTVL</sequence>
<feature type="transmembrane region" description="Helical" evidence="1">
    <location>
        <begin position="478"/>
        <end position="497"/>
    </location>
</feature>
<protein>
    <submittedName>
        <fullName evidence="3">Signal transduction histidine kinase</fullName>
    </submittedName>
</protein>
<keyword evidence="1" id="KW-1133">Transmembrane helix</keyword>
<keyword evidence="3" id="KW-0808">Transferase</keyword>
<dbReference type="EMBL" id="PGFB01000005">
    <property type="protein sequence ID" value="PJJ55597.1"/>
    <property type="molecule type" value="Genomic_DNA"/>
</dbReference>
<feature type="transmembrane region" description="Helical" evidence="1">
    <location>
        <begin position="138"/>
        <end position="157"/>
    </location>
</feature>
<feature type="transmembrane region" description="Helical" evidence="1">
    <location>
        <begin position="115"/>
        <end position="131"/>
    </location>
</feature>
<dbReference type="RefSeq" id="WP_100345708.1">
    <property type="nucleotide sequence ID" value="NZ_PGFB01000005.1"/>
</dbReference>
<dbReference type="InterPro" id="IPR036890">
    <property type="entry name" value="HATPase_C_sf"/>
</dbReference>
<feature type="transmembrane region" description="Helical" evidence="1">
    <location>
        <begin position="559"/>
        <end position="581"/>
    </location>
</feature>
<dbReference type="GO" id="GO:0016301">
    <property type="term" value="F:kinase activity"/>
    <property type="evidence" value="ECO:0007669"/>
    <property type="project" value="UniProtKB-KW"/>
</dbReference>
<dbReference type="Gene3D" id="3.30.565.10">
    <property type="entry name" value="Histidine kinase-like ATPase, C-terminal domain"/>
    <property type="match status" value="1"/>
</dbReference>
<keyword evidence="4" id="KW-1185">Reference proteome</keyword>
<dbReference type="AlphaFoldDB" id="A0A2M9BCC3"/>
<evidence type="ECO:0000256" key="1">
    <source>
        <dbReference type="SAM" id="Phobius"/>
    </source>
</evidence>
<reference evidence="3 4" key="1">
    <citation type="submission" date="2017-11" db="EMBL/GenBank/DDBJ databases">
        <title>Genomic Encyclopedia of Archaeal and Bacterial Type Strains, Phase II (KMG-II): From Individual Species to Whole Genera.</title>
        <authorList>
            <person name="Goeker M."/>
        </authorList>
    </citation>
    <scope>NUCLEOTIDE SEQUENCE [LARGE SCALE GENOMIC DNA]</scope>
    <source>
        <strain evidence="3 4">DSM 25625</strain>
    </source>
</reference>